<reference evidence="2" key="1">
    <citation type="submission" date="2016-11" db="EMBL/GenBank/DDBJ databases">
        <authorList>
            <person name="Varghese N."/>
            <person name="Submissions S."/>
        </authorList>
    </citation>
    <scope>NUCLEOTIDE SEQUENCE [LARGE SCALE GENOMIC DNA]</scope>
    <source>
        <strain evidence="2">DSM 29440</strain>
    </source>
</reference>
<keyword evidence="2" id="KW-1185">Reference proteome</keyword>
<dbReference type="RefSeq" id="WP_084192994.1">
    <property type="nucleotide sequence ID" value="NZ_FSRL01000001.1"/>
</dbReference>
<dbReference type="InterPro" id="IPR053855">
    <property type="entry name" value="DUF6931"/>
</dbReference>
<organism evidence="1 2">
    <name type="scientific">Vannielia litorea</name>
    <dbReference type="NCBI Taxonomy" id="1217970"/>
    <lineage>
        <taxon>Bacteria</taxon>
        <taxon>Pseudomonadati</taxon>
        <taxon>Pseudomonadota</taxon>
        <taxon>Alphaproteobacteria</taxon>
        <taxon>Rhodobacterales</taxon>
        <taxon>Paracoccaceae</taxon>
        <taxon>Vannielia</taxon>
    </lineage>
</organism>
<sequence>MGDSQKTVIAGATDTAKRKNLRFEVAQELYDAIPEIEEDVTARPNGHTSVDFIGALAEGETPEEALTYCAYVLPRRFAVWWGHECLKKIEDTLDQTDRDMLELAAKWVGDPIEDSRYKALDAAMEAKIKSPGVWVALGAGWSSGSMAGPDVPPVPPPPFLTARAVNAGLLSALARFDIKTRGEHLQRFIRMAVMLTEEG</sequence>
<gene>
    <name evidence="1" type="ORF">SAMN05444002_2113</name>
</gene>
<proteinExistence type="predicted"/>
<name>A0A1N6G0W2_9RHOB</name>
<evidence type="ECO:0000313" key="1">
    <source>
        <dbReference type="EMBL" id="SIO01117.1"/>
    </source>
</evidence>
<protein>
    <submittedName>
        <fullName evidence="1">Uncharacterized protein</fullName>
    </submittedName>
</protein>
<evidence type="ECO:0000313" key="2">
    <source>
        <dbReference type="Proteomes" id="UP000184932"/>
    </source>
</evidence>
<dbReference type="STRING" id="1217970.SAMN05444002_2113"/>
<accession>A0A1N6G0W2</accession>
<dbReference type="Proteomes" id="UP000184932">
    <property type="component" value="Unassembled WGS sequence"/>
</dbReference>
<dbReference type="OrthoDB" id="5572566at2"/>
<dbReference type="AlphaFoldDB" id="A0A1N6G0W2"/>
<dbReference type="EMBL" id="FSRL01000001">
    <property type="protein sequence ID" value="SIO01117.1"/>
    <property type="molecule type" value="Genomic_DNA"/>
</dbReference>
<dbReference type="Pfam" id="PF22011">
    <property type="entry name" value="DUF6931"/>
    <property type="match status" value="1"/>
</dbReference>